<dbReference type="GO" id="GO:0070973">
    <property type="term" value="P:protein localization to endoplasmic reticulum exit site"/>
    <property type="evidence" value="ECO:0007669"/>
    <property type="project" value="TreeGrafter"/>
</dbReference>
<dbReference type="EnsemblMetazoa" id="CJA00855.1">
    <property type="protein sequence ID" value="CJA00855.1"/>
    <property type="gene ID" value="WBGene00120059"/>
</dbReference>
<feature type="compositionally biased region" description="Basic and acidic residues" evidence="1">
    <location>
        <begin position="186"/>
        <end position="197"/>
    </location>
</feature>
<feature type="compositionally biased region" description="Acidic residues" evidence="1">
    <location>
        <begin position="198"/>
        <end position="211"/>
    </location>
</feature>
<reference evidence="4" key="1">
    <citation type="submission" date="2010-08" db="EMBL/GenBank/DDBJ databases">
        <authorList>
            <consortium name="Caenorhabditis japonica Sequencing Consortium"/>
            <person name="Wilson R.K."/>
        </authorList>
    </citation>
    <scope>NUCLEOTIDE SEQUENCE [LARGE SCALE GENOMIC DNA]</scope>
    <source>
        <strain evidence="4">DF5081</strain>
    </source>
</reference>
<reference evidence="3" key="2">
    <citation type="submission" date="2022-06" db="UniProtKB">
        <authorList>
            <consortium name="EnsemblMetazoa"/>
        </authorList>
    </citation>
    <scope>IDENTIFICATION</scope>
    <source>
        <strain evidence="3">DF5081</strain>
    </source>
</reference>
<dbReference type="PANTHER" id="PTHR13402">
    <property type="entry name" value="RGPR-RELATED"/>
    <property type="match status" value="1"/>
</dbReference>
<feature type="domain" description="Sec16 central conserved" evidence="2">
    <location>
        <begin position="392"/>
        <end position="505"/>
    </location>
</feature>
<feature type="compositionally biased region" description="Polar residues" evidence="1">
    <location>
        <begin position="77"/>
        <end position="95"/>
    </location>
</feature>
<organism evidence="3 4">
    <name type="scientific">Caenorhabditis japonica</name>
    <dbReference type="NCBI Taxonomy" id="281687"/>
    <lineage>
        <taxon>Eukaryota</taxon>
        <taxon>Metazoa</taxon>
        <taxon>Ecdysozoa</taxon>
        <taxon>Nematoda</taxon>
        <taxon>Chromadorea</taxon>
        <taxon>Rhabditida</taxon>
        <taxon>Rhabditina</taxon>
        <taxon>Rhabditomorpha</taxon>
        <taxon>Rhabditoidea</taxon>
        <taxon>Rhabditidae</taxon>
        <taxon>Peloderinae</taxon>
        <taxon>Caenorhabditis</taxon>
    </lineage>
</organism>
<dbReference type="PANTHER" id="PTHR13402:SF6">
    <property type="entry name" value="SECRETORY 16, ISOFORM I"/>
    <property type="match status" value="1"/>
</dbReference>
<sequence>MQYETRVNGKAGATGFDMNDWSQPYTNSPPSSLYGEDDASSVTHSRPRRSRLDNDLPAPRGPMIAQPARPVSKKANNHPTMSNGAARGHNSTFNGYDNRGFNRAQYNSSRGPNDSFSGLYPPSRNASGYASDYLNGGRVGVGLLPNKMREPRRPRSTAAEKYTDAVNGHNGFGGYESGEFYSETSDEGRRNRRHGTEEESEEEDEEEEEEEIRNYYMEARRAQGSRSVTNNLANEGFDGEDEKYYYGVVKLGSQIVDHVLRTMPPPEDYYKLKPIERVAYLFYCAVYKKPYQNISEFHKIFNREFFKYVCAGDTNDLALFKICKSMQNQHTLKQLEASRLAYEKAQKEAAESEKLDFNQHRIVDPEDRKVAISQPEEVLSHGPLHYHTCLQFATIGVGGKLVIIRPAGAVDPISGHVLSTTSVHVDDLKTFLHCDEQSGKIIESVQNFKGPLIAGQTPAHSVRLYIQRQIDSLHVVRNSGDVKKSEVVDALLIWQLLEIMVQQHGRVTGPDVATLLLNASEELLENSGIVDVAAAEAAHKAEAKERFNKFLLGGHINEAVESAISDGLYADAMTLIRRLHPNDVKKIEEIETRFMNLRSIDDPFATLVSVASDQPPPILTNAAFDDDNNWKRHAAIVLANLNSQTAMQT</sequence>
<dbReference type="GO" id="GO:0012507">
    <property type="term" value="C:ER to Golgi transport vesicle membrane"/>
    <property type="evidence" value="ECO:0007669"/>
    <property type="project" value="TreeGrafter"/>
</dbReference>
<protein>
    <submittedName>
        <fullName evidence="3">Sec16 domain-containing protein</fullName>
    </submittedName>
</protein>
<evidence type="ECO:0000313" key="4">
    <source>
        <dbReference type="Proteomes" id="UP000005237"/>
    </source>
</evidence>
<feature type="compositionally biased region" description="Polar residues" evidence="1">
    <location>
        <begin position="20"/>
        <end position="31"/>
    </location>
</feature>
<feature type="region of interest" description="Disordered" evidence="1">
    <location>
        <begin position="141"/>
        <end position="211"/>
    </location>
</feature>
<dbReference type="InterPro" id="IPR024340">
    <property type="entry name" value="Sec16_CCD"/>
</dbReference>
<proteinExistence type="predicted"/>
<dbReference type="AlphaFoldDB" id="A0A8R1DF07"/>
<name>A0A8R1DF07_CAEJA</name>
<dbReference type="GO" id="GO:0070971">
    <property type="term" value="C:endoplasmic reticulum exit site"/>
    <property type="evidence" value="ECO:0007669"/>
    <property type="project" value="TreeGrafter"/>
</dbReference>
<dbReference type="Proteomes" id="UP000005237">
    <property type="component" value="Unassembled WGS sequence"/>
</dbReference>
<accession>A0A8R1DF07</accession>
<evidence type="ECO:0000256" key="1">
    <source>
        <dbReference type="SAM" id="MobiDB-lite"/>
    </source>
</evidence>
<feature type="compositionally biased region" description="Polar residues" evidence="1">
    <location>
        <begin position="104"/>
        <end position="116"/>
    </location>
</feature>
<feature type="region of interest" description="Disordered" evidence="1">
    <location>
        <begin position="1"/>
        <end position="122"/>
    </location>
</feature>
<dbReference type="Pfam" id="PF12932">
    <property type="entry name" value="Sec16"/>
    <property type="match status" value="1"/>
</dbReference>
<evidence type="ECO:0000259" key="2">
    <source>
        <dbReference type="Pfam" id="PF12932"/>
    </source>
</evidence>
<dbReference type="GO" id="GO:0007030">
    <property type="term" value="P:Golgi organization"/>
    <property type="evidence" value="ECO:0007669"/>
    <property type="project" value="TreeGrafter"/>
</dbReference>
<evidence type="ECO:0000313" key="3">
    <source>
        <dbReference type="EnsemblMetazoa" id="CJA00855.1"/>
    </source>
</evidence>
<keyword evidence="4" id="KW-1185">Reference proteome</keyword>
<dbReference type="Gene3D" id="1.25.40.1030">
    <property type="match status" value="1"/>
</dbReference>